<dbReference type="InterPro" id="IPR028096">
    <property type="entry name" value="EfeO_Cupredoxin"/>
</dbReference>
<accession>A0A5R9GBC7</accession>
<sequence length="292" mass="31372">MDYMSVWYALTLGVLCIWTIGFIVFFRKRLSCMAGMMAAMALGMMVGLGFGVLVASWMPGQLFQSTVLGMLIGGLIGAFAGLPISIMAVLDGLLSGIMGGMMGTMLISMIPSSYSIPTLKIVALLCCGVIFLVLLMLQGEIKPDYLKTHSWLFSKPAPMFAVIVVLLTVSNLSSVPQSTMGVGEHAHQDPIAQHLQTPDLNQKIVIVAKEFTFSLQNLSVIAGEPFQLILQNTGEVEHDFEIVGTNVHIHAGPDKIASQIVTLNKPGTYQAICTLPGHQEAGMVAVVHVNPR</sequence>
<comment type="caution">
    <text evidence="5">The sequence shown here is derived from an EMBL/GenBank/DDBJ whole genome shotgun (WGS) entry which is preliminary data.</text>
</comment>
<dbReference type="InterPro" id="IPR008972">
    <property type="entry name" value="Cupredoxin"/>
</dbReference>
<organism evidence="5 6">
    <name type="scientific">Paenibacillus antri</name>
    <dbReference type="NCBI Taxonomy" id="2582848"/>
    <lineage>
        <taxon>Bacteria</taxon>
        <taxon>Bacillati</taxon>
        <taxon>Bacillota</taxon>
        <taxon>Bacilli</taxon>
        <taxon>Bacillales</taxon>
        <taxon>Paenibacillaceae</taxon>
        <taxon>Paenibacillus</taxon>
    </lineage>
</organism>
<dbReference type="EMBL" id="VCIW01000017">
    <property type="protein sequence ID" value="TLS50023.1"/>
    <property type="molecule type" value="Genomic_DNA"/>
</dbReference>
<dbReference type="InterPro" id="IPR050845">
    <property type="entry name" value="Cu-binding_ET"/>
</dbReference>
<name>A0A5R9GBC7_9BACL</name>
<feature type="transmembrane region" description="Helical" evidence="3">
    <location>
        <begin position="70"/>
        <end position="97"/>
    </location>
</feature>
<dbReference type="AlphaFoldDB" id="A0A5R9GBC7"/>
<dbReference type="Proteomes" id="UP000309676">
    <property type="component" value="Unassembled WGS sequence"/>
</dbReference>
<feature type="transmembrane region" description="Helical" evidence="3">
    <location>
        <begin position="6"/>
        <end position="26"/>
    </location>
</feature>
<dbReference type="GO" id="GO:0046872">
    <property type="term" value="F:metal ion binding"/>
    <property type="evidence" value="ECO:0007669"/>
    <property type="project" value="UniProtKB-KW"/>
</dbReference>
<keyword evidence="6" id="KW-1185">Reference proteome</keyword>
<dbReference type="Pfam" id="PF13473">
    <property type="entry name" value="Cupredoxin_1"/>
    <property type="match status" value="1"/>
</dbReference>
<dbReference type="SUPFAM" id="SSF49503">
    <property type="entry name" value="Cupredoxins"/>
    <property type="match status" value="1"/>
</dbReference>
<keyword evidence="2" id="KW-0186">Copper</keyword>
<evidence type="ECO:0000256" key="3">
    <source>
        <dbReference type="SAM" id="Phobius"/>
    </source>
</evidence>
<gene>
    <name evidence="5" type="ORF">FE782_22050</name>
</gene>
<reference evidence="5 6" key="1">
    <citation type="submission" date="2019-05" db="EMBL/GenBank/DDBJ databases">
        <authorList>
            <person name="Narsing Rao M.P."/>
            <person name="Li W.J."/>
        </authorList>
    </citation>
    <scope>NUCLEOTIDE SEQUENCE [LARGE SCALE GENOMIC DNA]</scope>
    <source>
        <strain evidence="5 6">SYSU_K30003</strain>
    </source>
</reference>
<keyword evidence="3" id="KW-0812">Transmembrane</keyword>
<proteinExistence type="predicted"/>
<feature type="transmembrane region" description="Helical" evidence="3">
    <location>
        <begin position="118"/>
        <end position="137"/>
    </location>
</feature>
<keyword evidence="3" id="KW-0472">Membrane</keyword>
<keyword evidence="3" id="KW-1133">Transmembrane helix</keyword>
<evidence type="ECO:0000313" key="5">
    <source>
        <dbReference type="EMBL" id="TLS50023.1"/>
    </source>
</evidence>
<dbReference type="Gene3D" id="2.60.40.420">
    <property type="entry name" value="Cupredoxins - blue copper proteins"/>
    <property type="match status" value="1"/>
</dbReference>
<feature type="transmembrane region" description="Helical" evidence="3">
    <location>
        <begin position="157"/>
        <end position="175"/>
    </location>
</feature>
<evidence type="ECO:0000256" key="2">
    <source>
        <dbReference type="ARBA" id="ARBA00023008"/>
    </source>
</evidence>
<evidence type="ECO:0000313" key="6">
    <source>
        <dbReference type="Proteomes" id="UP000309676"/>
    </source>
</evidence>
<feature type="transmembrane region" description="Helical" evidence="3">
    <location>
        <begin position="38"/>
        <end position="58"/>
    </location>
</feature>
<evidence type="ECO:0000256" key="1">
    <source>
        <dbReference type="ARBA" id="ARBA00022723"/>
    </source>
</evidence>
<dbReference type="PANTHER" id="PTHR38439:SF3">
    <property type="entry name" value="COPPER-RESISTANT CUPROPROTEIN COPI"/>
    <property type="match status" value="1"/>
</dbReference>
<evidence type="ECO:0000259" key="4">
    <source>
        <dbReference type="Pfam" id="PF13473"/>
    </source>
</evidence>
<dbReference type="PANTHER" id="PTHR38439">
    <property type="entry name" value="AURACYANIN-B"/>
    <property type="match status" value="1"/>
</dbReference>
<keyword evidence="1" id="KW-0479">Metal-binding</keyword>
<feature type="domain" description="EfeO-type cupredoxin-like" evidence="4">
    <location>
        <begin position="200"/>
        <end position="284"/>
    </location>
</feature>
<protein>
    <recommendedName>
        <fullName evidence="4">EfeO-type cupredoxin-like domain-containing protein</fullName>
    </recommendedName>
</protein>